<reference evidence="2" key="1">
    <citation type="submission" date="2019-05" db="EMBL/GenBank/DDBJ databases">
        <title>Annotation for the trematode Paragonimus heterotremus.</title>
        <authorList>
            <person name="Choi Y.-J."/>
        </authorList>
    </citation>
    <scope>NUCLEOTIDE SEQUENCE</scope>
    <source>
        <strain evidence="2">LC</strain>
    </source>
</reference>
<dbReference type="AlphaFoldDB" id="A0A8J4WKH8"/>
<feature type="compositionally biased region" description="Polar residues" evidence="1">
    <location>
        <begin position="78"/>
        <end position="90"/>
    </location>
</feature>
<gene>
    <name evidence="2" type="ORF">PHET_01330</name>
</gene>
<dbReference type="EMBL" id="LUCH01000427">
    <property type="protein sequence ID" value="KAF5405171.1"/>
    <property type="molecule type" value="Genomic_DNA"/>
</dbReference>
<feature type="region of interest" description="Disordered" evidence="1">
    <location>
        <begin position="74"/>
        <end position="98"/>
    </location>
</feature>
<accession>A0A8J4WKH8</accession>
<evidence type="ECO:0000313" key="3">
    <source>
        <dbReference type="Proteomes" id="UP000748531"/>
    </source>
</evidence>
<proteinExistence type="predicted"/>
<organism evidence="2 3">
    <name type="scientific">Paragonimus heterotremus</name>
    <dbReference type="NCBI Taxonomy" id="100268"/>
    <lineage>
        <taxon>Eukaryota</taxon>
        <taxon>Metazoa</taxon>
        <taxon>Spiralia</taxon>
        <taxon>Lophotrochozoa</taxon>
        <taxon>Platyhelminthes</taxon>
        <taxon>Trematoda</taxon>
        <taxon>Digenea</taxon>
        <taxon>Plagiorchiida</taxon>
        <taxon>Troglotremata</taxon>
        <taxon>Troglotrematidae</taxon>
        <taxon>Paragonimus</taxon>
    </lineage>
</organism>
<sequence>MLKAHDQLDPIIRDFGMDKFRDMIAGFVGKDGPGEEFLPKLEEYFVRRALPFQDRQLDFNRSSHEATTASFVLHTARQESQAQTLGGDNQDASHFRNS</sequence>
<evidence type="ECO:0000313" key="2">
    <source>
        <dbReference type="EMBL" id="KAF5405171.1"/>
    </source>
</evidence>
<dbReference type="Proteomes" id="UP000748531">
    <property type="component" value="Unassembled WGS sequence"/>
</dbReference>
<evidence type="ECO:0000256" key="1">
    <source>
        <dbReference type="SAM" id="MobiDB-lite"/>
    </source>
</evidence>
<comment type="caution">
    <text evidence="2">The sequence shown here is derived from an EMBL/GenBank/DDBJ whole genome shotgun (WGS) entry which is preliminary data.</text>
</comment>
<name>A0A8J4WKH8_9TREM</name>
<dbReference type="OrthoDB" id="10477199at2759"/>
<protein>
    <submittedName>
        <fullName evidence="2">Uncharacterized protein</fullName>
    </submittedName>
</protein>
<keyword evidence="3" id="KW-1185">Reference proteome</keyword>